<name>D4Z6L1_SPHIU</name>
<dbReference type="RefSeq" id="WP_013041461.1">
    <property type="nucleotide sequence ID" value="NC_014006.1"/>
</dbReference>
<reference evidence="1 2" key="1">
    <citation type="journal article" date="2010" name="J. Bacteriol.">
        <title>Complete genome sequence of the representative gamma-hexachlorocyclohexane-degrading bacterium Sphingobium japonicum UT26.</title>
        <authorList>
            <person name="Nagata Y."/>
            <person name="Ohtsubo Y."/>
            <person name="Endo R."/>
            <person name="Ichikawa N."/>
            <person name="Ankai A."/>
            <person name="Oguchi A."/>
            <person name="Fukui S."/>
            <person name="Fujita N."/>
            <person name="Tsuda M."/>
        </authorList>
    </citation>
    <scope>NUCLEOTIDE SEQUENCE [LARGE SCALE GENOMIC DNA]</scope>
    <source>
        <strain evidence="2">DSM 16413 / CCM 7287 / MTCC 6362 / UT26 / NBRC 101211 / UT26S</strain>
    </source>
</reference>
<evidence type="ECO:0000313" key="1">
    <source>
        <dbReference type="EMBL" id="BAI98243.1"/>
    </source>
</evidence>
<dbReference type="AlphaFoldDB" id="D4Z6L1"/>
<dbReference type="Proteomes" id="UP000007753">
    <property type="component" value="Chromosome 1"/>
</dbReference>
<dbReference type="STRING" id="452662.SJA_C1-34090"/>
<dbReference type="EMBL" id="AP010803">
    <property type="protein sequence ID" value="BAI98243.1"/>
    <property type="molecule type" value="Genomic_DNA"/>
</dbReference>
<dbReference type="KEGG" id="sjp:SJA_C1-34090"/>
<accession>D4Z6L1</accession>
<organism evidence="1 2">
    <name type="scientific">Sphingobium indicum (strain DSM 16413 / CCM 7287 / MTCC 6362 / UT26 / NBRC 101211 / UT26S)</name>
    <name type="common">Sphingobium japonicum</name>
    <dbReference type="NCBI Taxonomy" id="452662"/>
    <lineage>
        <taxon>Bacteria</taxon>
        <taxon>Pseudomonadati</taxon>
        <taxon>Pseudomonadota</taxon>
        <taxon>Alphaproteobacteria</taxon>
        <taxon>Sphingomonadales</taxon>
        <taxon>Sphingomonadaceae</taxon>
        <taxon>Sphingobium</taxon>
    </lineage>
</organism>
<evidence type="ECO:0008006" key="3">
    <source>
        <dbReference type="Google" id="ProtNLM"/>
    </source>
</evidence>
<keyword evidence="2" id="KW-1185">Reference proteome</keyword>
<protein>
    <recommendedName>
        <fullName evidence="3">Transposase</fullName>
    </recommendedName>
</protein>
<proteinExistence type="predicted"/>
<gene>
    <name evidence="1" type="ordered locus">SJA_C1-34090</name>
</gene>
<sequence length="45" mass="5129">MPERNARLRAELGSMKDRLAVVERIGTDESHALNREIERLRGPAN</sequence>
<evidence type="ECO:0000313" key="2">
    <source>
        <dbReference type="Proteomes" id="UP000007753"/>
    </source>
</evidence>
<dbReference type="HOGENOM" id="CLU_3205414_0_0_5"/>
<dbReference type="GeneID" id="51750317"/>